<keyword evidence="3" id="KW-1003">Cell membrane</keyword>
<evidence type="ECO:0000256" key="8">
    <source>
        <dbReference type="ARBA" id="ARBA00023065"/>
    </source>
</evidence>
<keyword evidence="5" id="KW-0547">Nucleotide-binding</keyword>
<keyword evidence="9" id="KW-0472">Membrane</keyword>
<evidence type="ECO:0000256" key="5">
    <source>
        <dbReference type="ARBA" id="ARBA00022741"/>
    </source>
</evidence>
<dbReference type="InterPro" id="IPR003593">
    <property type="entry name" value="AAA+_ATPase"/>
</dbReference>
<evidence type="ECO:0000256" key="1">
    <source>
        <dbReference type="ARBA" id="ARBA00004202"/>
    </source>
</evidence>
<reference evidence="11 12" key="1">
    <citation type="submission" date="2013-03" db="EMBL/GenBank/DDBJ databases">
        <title>The Genome Sequence of Enterococcus columbae ATCC_51263 (PacBio/Illumina hybrid assembly).</title>
        <authorList>
            <consortium name="The Broad Institute Genomics Platform"/>
            <consortium name="The Broad Institute Genome Sequencing Center for Infectious Disease"/>
            <person name="Earl A."/>
            <person name="Russ C."/>
            <person name="Gilmore M."/>
            <person name="Surin D."/>
            <person name="Walker B."/>
            <person name="Young S."/>
            <person name="Zeng Q."/>
            <person name="Gargeya S."/>
            <person name="Fitzgerald M."/>
            <person name="Haas B."/>
            <person name="Abouelleil A."/>
            <person name="Allen A.W."/>
            <person name="Alvarado L."/>
            <person name="Arachchi H.M."/>
            <person name="Berlin A.M."/>
            <person name="Chapman S.B."/>
            <person name="Gainer-Dewar J."/>
            <person name="Goldberg J."/>
            <person name="Griggs A."/>
            <person name="Gujja S."/>
            <person name="Hansen M."/>
            <person name="Howarth C."/>
            <person name="Imamovic A."/>
            <person name="Ireland A."/>
            <person name="Larimer J."/>
            <person name="McCowan C."/>
            <person name="Murphy C."/>
            <person name="Pearson M."/>
            <person name="Poon T.W."/>
            <person name="Priest M."/>
            <person name="Roberts A."/>
            <person name="Saif S."/>
            <person name="Shea T."/>
            <person name="Sisk P."/>
            <person name="Sykes S."/>
            <person name="Wortman J."/>
            <person name="Nusbaum C."/>
            <person name="Birren B."/>
        </authorList>
    </citation>
    <scope>NUCLEOTIDE SEQUENCE [LARGE SCALE GENOMIC DNA]</scope>
    <source>
        <strain evidence="11 12">ATCC 51263</strain>
    </source>
</reference>
<dbReference type="STRING" id="1121865.OMW_01625"/>
<evidence type="ECO:0000256" key="4">
    <source>
        <dbReference type="ARBA" id="ARBA00022496"/>
    </source>
</evidence>
<evidence type="ECO:0000313" key="11">
    <source>
        <dbReference type="EMBL" id="EOW84109.1"/>
    </source>
</evidence>
<dbReference type="Pfam" id="PF00005">
    <property type="entry name" value="ABC_tran"/>
    <property type="match status" value="1"/>
</dbReference>
<name>S0KMH5_9ENTE</name>
<comment type="subcellular location">
    <subcellularLocation>
        <location evidence="1">Cell membrane</location>
        <topology evidence="1">Peripheral membrane protein</topology>
    </subcellularLocation>
</comment>
<gene>
    <name evidence="11" type="ORF">I568_01268</name>
</gene>
<evidence type="ECO:0000256" key="6">
    <source>
        <dbReference type="ARBA" id="ARBA00022840"/>
    </source>
</evidence>
<keyword evidence="8" id="KW-0406">Ion transport</keyword>
<keyword evidence="6" id="KW-0067">ATP-binding</keyword>
<dbReference type="Gene3D" id="3.40.50.300">
    <property type="entry name" value="P-loop containing nucleotide triphosphate hydrolases"/>
    <property type="match status" value="1"/>
</dbReference>
<dbReference type="SMART" id="SM00382">
    <property type="entry name" value="AAA"/>
    <property type="match status" value="1"/>
</dbReference>
<dbReference type="PATRIC" id="fig|1121865.3.peg.1567"/>
<feature type="domain" description="ABC transporter" evidence="10">
    <location>
        <begin position="4"/>
        <end position="240"/>
    </location>
</feature>
<dbReference type="RefSeq" id="WP_016183738.1">
    <property type="nucleotide sequence ID" value="NZ_JXKI01000005.1"/>
</dbReference>
<organism evidence="11 12">
    <name type="scientific">Enterococcus columbae DSM 7374 = ATCC 51263</name>
    <dbReference type="NCBI Taxonomy" id="1121865"/>
    <lineage>
        <taxon>Bacteria</taxon>
        <taxon>Bacillati</taxon>
        <taxon>Bacillota</taxon>
        <taxon>Bacilli</taxon>
        <taxon>Lactobacillales</taxon>
        <taxon>Enterococcaceae</taxon>
        <taxon>Enterococcus</taxon>
    </lineage>
</organism>
<dbReference type="InterPro" id="IPR003439">
    <property type="entry name" value="ABC_transporter-like_ATP-bd"/>
</dbReference>
<dbReference type="Proteomes" id="UP000014113">
    <property type="component" value="Unassembled WGS sequence"/>
</dbReference>
<dbReference type="PANTHER" id="PTHR42771:SF4">
    <property type="entry name" value="IRON(3+)-HYDROXAMATE IMPORT ATP-BINDING PROTEIN FHUC"/>
    <property type="match status" value="1"/>
</dbReference>
<dbReference type="InterPro" id="IPR027417">
    <property type="entry name" value="P-loop_NTPase"/>
</dbReference>
<keyword evidence="12" id="KW-1185">Reference proteome</keyword>
<dbReference type="EMBL" id="ASWJ01000005">
    <property type="protein sequence ID" value="EOW84109.1"/>
    <property type="molecule type" value="Genomic_DNA"/>
</dbReference>
<dbReference type="PANTHER" id="PTHR42771">
    <property type="entry name" value="IRON(3+)-HYDROXAMATE IMPORT ATP-BINDING PROTEIN FHUC"/>
    <property type="match status" value="1"/>
</dbReference>
<evidence type="ECO:0000256" key="9">
    <source>
        <dbReference type="ARBA" id="ARBA00023136"/>
    </source>
</evidence>
<dbReference type="FunFam" id="3.40.50.300:FF:000134">
    <property type="entry name" value="Iron-enterobactin ABC transporter ATP-binding protein"/>
    <property type="match status" value="1"/>
</dbReference>
<dbReference type="SUPFAM" id="SSF52540">
    <property type="entry name" value="P-loop containing nucleoside triphosphate hydrolases"/>
    <property type="match status" value="1"/>
</dbReference>
<keyword evidence="2" id="KW-0813">Transport</keyword>
<comment type="caution">
    <text evidence="11">The sequence shown here is derived from an EMBL/GenBank/DDBJ whole genome shotgun (WGS) entry which is preliminary data.</text>
</comment>
<dbReference type="GO" id="GO:0006826">
    <property type="term" value="P:iron ion transport"/>
    <property type="evidence" value="ECO:0007669"/>
    <property type="project" value="UniProtKB-KW"/>
</dbReference>
<dbReference type="eggNOG" id="COG1120">
    <property type="taxonomic scope" value="Bacteria"/>
</dbReference>
<proteinExistence type="predicted"/>
<evidence type="ECO:0000256" key="2">
    <source>
        <dbReference type="ARBA" id="ARBA00022448"/>
    </source>
</evidence>
<dbReference type="PROSITE" id="PS50893">
    <property type="entry name" value="ABC_TRANSPORTER_2"/>
    <property type="match status" value="1"/>
</dbReference>
<dbReference type="GO" id="GO:0016887">
    <property type="term" value="F:ATP hydrolysis activity"/>
    <property type="evidence" value="ECO:0007669"/>
    <property type="project" value="InterPro"/>
</dbReference>
<dbReference type="InterPro" id="IPR051535">
    <property type="entry name" value="Siderophore_ABC-ATPase"/>
</dbReference>
<sequence>MTRLKAEQITVNYGDKTIIQNLSLALPDQQIIAIIGANGSGKSTLLKALTRILPYQKGQIILDGQQLKQLPTLEVAKKLAILPQSPEHMGDLTVKELISYGRTPYLNRLGQLKQDDYQIVEWAMSATHTLDYQNQVLDSLSGGQRQRVWIALALAQQTEYIFLDEPTTYLDIAHQLEILQLLQSLNQTQKRTIIMVLHDINQAARFADFLIAMKDGQIIKAGTADEVITKEVLREIYQIDATIATDPKTKRPMLLTYDLLTDE</sequence>
<dbReference type="InterPro" id="IPR017871">
    <property type="entry name" value="ABC_transporter-like_CS"/>
</dbReference>
<dbReference type="OrthoDB" id="9787851at2"/>
<dbReference type="PROSITE" id="PS00211">
    <property type="entry name" value="ABC_TRANSPORTER_1"/>
    <property type="match status" value="1"/>
</dbReference>
<keyword evidence="4" id="KW-0410">Iron transport</keyword>
<evidence type="ECO:0000259" key="10">
    <source>
        <dbReference type="PROSITE" id="PS50893"/>
    </source>
</evidence>
<evidence type="ECO:0000313" key="12">
    <source>
        <dbReference type="Proteomes" id="UP000014113"/>
    </source>
</evidence>
<dbReference type="GO" id="GO:0005524">
    <property type="term" value="F:ATP binding"/>
    <property type="evidence" value="ECO:0007669"/>
    <property type="project" value="UniProtKB-KW"/>
</dbReference>
<keyword evidence="7" id="KW-0408">Iron</keyword>
<evidence type="ECO:0000256" key="3">
    <source>
        <dbReference type="ARBA" id="ARBA00022475"/>
    </source>
</evidence>
<protein>
    <recommendedName>
        <fullName evidence="10">ABC transporter domain-containing protein</fullName>
    </recommendedName>
</protein>
<dbReference type="AlphaFoldDB" id="S0KMH5"/>
<dbReference type="CDD" id="cd03214">
    <property type="entry name" value="ABC_Iron-Siderophores_B12_Hemin"/>
    <property type="match status" value="1"/>
</dbReference>
<evidence type="ECO:0000256" key="7">
    <source>
        <dbReference type="ARBA" id="ARBA00023004"/>
    </source>
</evidence>
<accession>S0KMH5</accession>
<dbReference type="GO" id="GO:0005886">
    <property type="term" value="C:plasma membrane"/>
    <property type="evidence" value="ECO:0007669"/>
    <property type="project" value="UniProtKB-SubCell"/>
</dbReference>